<proteinExistence type="predicted"/>
<feature type="compositionally biased region" description="Low complexity" evidence="2">
    <location>
        <begin position="7"/>
        <end position="17"/>
    </location>
</feature>
<dbReference type="Gene3D" id="2.30.110.10">
    <property type="entry name" value="Electron Transport, Fmn-binding Protein, Chain A"/>
    <property type="match status" value="1"/>
</dbReference>
<feature type="region of interest" description="Disordered" evidence="2">
    <location>
        <begin position="1"/>
        <end position="31"/>
    </location>
</feature>
<dbReference type="PANTHER" id="PTHR35176">
    <property type="entry name" value="HEME OXYGENASE HI_0854-RELATED"/>
    <property type="match status" value="1"/>
</dbReference>
<dbReference type="AlphaFoldDB" id="A0A7W3SZW2"/>
<sequence length="177" mass="19091">MAETKKSGTPGTTPTTELHPGFSDPGATATPWPTALETVRAAEIFWLSTVRPDGRPHVTPLLSVWVDDAPHFTTGPGERKALNLATNPHCVLTTGTNALGHGLDITIEGPAERVIDDEALRRIAHAYLAKYGTDWAFTARDGMLHHAEGGDALAFRVTPTTAFGFAKGTYGQTRWRF</sequence>
<dbReference type="InterPro" id="IPR011576">
    <property type="entry name" value="Pyridox_Oxase_N"/>
</dbReference>
<accession>A0A7W3SZW2</accession>
<organism evidence="4 5">
    <name type="scientific">Streptomyces calidiresistens</name>
    <dbReference type="NCBI Taxonomy" id="1485586"/>
    <lineage>
        <taxon>Bacteria</taxon>
        <taxon>Bacillati</taxon>
        <taxon>Actinomycetota</taxon>
        <taxon>Actinomycetes</taxon>
        <taxon>Kitasatosporales</taxon>
        <taxon>Streptomycetaceae</taxon>
        <taxon>Streptomyces</taxon>
    </lineage>
</organism>
<gene>
    <name evidence="4" type="ORF">FOE67_02005</name>
</gene>
<name>A0A7W3SZW2_9ACTN</name>
<comment type="caution">
    <text evidence="4">The sequence shown here is derived from an EMBL/GenBank/DDBJ whole genome shotgun (WGS) entry which is preliminary data.</text>
</comment>
<dbReference type="GO" id="GO:0005829">
    <property type="term" value="C:cytosol"/>
    <property type="evidence" value="ECO:0007669"/>
    <property type="project" value="TreeGrafter"/>
</dbReference>
<evidence type="ECO:0000313" key="4">
    <source>
        <dbReference type="EMBL" id="MBB0228318.1"/>
    </source>
</evidence>
<feature type="domain" description="Pyridoxamine 5'-phosphate oxidase N-terminal" evidence="3">
    <location>
        <begin position="36"/>
        <end position="144"/>
    </location>
</feature>
<dbReference type="SUPFAM" id="SSF50475">
    <property type="entry name" value="FMN-binding split barrel"/>
    <property type="match status" value="1"/>
</dbReference>
<evidence type="ECO:0000256" key="2">
    <source>
        <dbReference type="SAM" id="MobiDB-lite"/>
    </source>
</evidence>
<dbReference type="GO" id="GO:0070967">
    <property type="term" value="F:coenzyme F420 binding"/>
    <property type="evidence" value="ECO:0007669"/>
    <property type="project" value="TreeGrafter"/>
</dbReference>
<evidence type="ECO:0000313" key="5">
    <source>
        <dbReference type="Proteomes" id="UP000530234"/>
    </source>
</evidence>
<dbReference type="Pfam" id="PF01243">
    <property type="entry name" value="PNPOx_N"/>
    <property type="match status" value="1"/>
</dbReference>
<dbReference type="PANTHER" id="PTHR35176:SF4">
    <property type="entry name" value="PYRIDOXAMINE 5'-PHOSPHATE OXIDASE-RELATED FMN-BINDING"/>
    <property type="match status" value="1"/>
</dbReference>
<evidence type="ECO:0000256" key="1">
    <source>
        <dbReference type="ARBA" id="ARBA00023002"/>
    </source>
</evidence>
<reference evidence="5" key="1">
    <citation type="submission" date="2019-10" db="EMBL/GenBank/DDBJ databases">
        <title>Streptomyces sp. nov., a novel actinobacterium isolated from alkaline environment.</title>
        <authorList>
            <person name="Golinska P."/>
        </authorList>
    </citation>
    <scope>NUCLEOTIDE SEQUENCE [LARGE SCALE GENOMIC DNA]</scope>
    <source>
        <strain evidence="5">DSM 42108</strain>
    </source>
</reference>
<dbReference type="Proteomes" id="UP000530234">
    <property type="component" value="Unassembled WGS sequence"/>
</dbReference>
<dbReference type="RefSeq" id="WP_182660005.1">
    <property type="nucleotide sequence ID" value="NZ_VKHS01000020.1"/>
</dbReference>
<keyword evidence="5" id="KW-1185">Reference proteome</keyword>
<dbReference type="InterPro" id="IPR052019">
    <property type="entry name" value="F420H2_bilvrd_red/Heme_oxyg"/>
</dbReference>
<protein>
    <submittedName>
        <fullName evidence="4">Pyridoxamine 5'-phosphate oxidase family protein</fullName>
    </submittedName>
</protein>
<dbReference type="EMBL" id="VKHS01000020">
    <property type="protein sequence ID" value="MBB0228318.1"/>
    <property type="molecule type" value="Genomic_DNA"/>
</dbReference>
<dbReference type="InterPro" id="IPR012349">
    <property type="entry name" value="Split_barrel_FMN-bd"/>
</dbReference>
<keyword evidence="1" id="KW-0560">Oxidoreductase</keyword>
<evidence type="ECO:0000259" key="3">
    <source>
        <dbReference type="Pfam" id="PF01243"/>
    </source>
</evidence>
<dbReference type="GO" id="GO:0016627">
    <property type="term" value="F:oxidoreductase activity, acting on the CH-CH group of donors"/>
    <property type="evidence" value="ECO:0007669"/>
    <property type="project" value="TreeGrafter"/>
</dbReference>